<reference evidence="2 3" key="1">
    <citation type="submission" date="2018-10" db="EMBL/GenBank/DDBJ databases">
        <title>Genomic Encyclopedia of Archaeal and Bacterial Type Strains, Phase II (KMG-II): from individual species to whole genera.</title>
        <authorList>
            <person name="Goeker M."/>
        </authorList>
    </citation>
    <scope>NUCLEOTIDE SEQUENCE [LARGE SCALE GENOMIC DNA]</scope>
    <source>
        <strain evidence="2 3">DSM 25217</strain>
    </source>
</reference>
<dbReference type="InParanoid" id="A0A3M0C215"/>
<organism evidence="2 3">
    <name type="scientific">Eilatimonas milleporae</name>
    <dbReference type="NCBI Taxonomy" id="911205"/>
    <lineage>
        <taxon>Bacteria</taxon>
        <taxon>Pseudomonadati</taxon>
        <taxon>Pseudomonadota</taxon>
        <taxon>Alphaproteobacteria</taxon>
        <taxon>Kordiimonadales</taxon>
        <taxon>Kordiimonadaceae</taxon>
        <taxon>Eilatimonas</taxon>
    </lineage>
</organism>
<accession>A0A3M0C215</accession>
<dbReference type="InterPro" id="IPR053212">
    <property type="entry name" value="DHP_3-monooxygenase"/>
</dbReference>
<dbReference type="AlphaFoldDB" id="A0A3M0C215"/>
<dbReference type="InterPro" id="IPR036188">
    <property type="entry name" value="FAD/NAD-bd_sf"/>
</dbReference>
<dbReference type="Gene3D" id="3.50.50.60">
    <property type="entry name" value="FAD/NAD(P)-binding domain"/>
    <property type="match status" value="2"/>
</dbReference>
<gene>
    <name evidence="2" type="ORF">BXY39_3281</name>
</gene>
<evidence type="ECO:0000313" key="2">
    <source>
        <dbReference type="EMBL" id="RMB02925.1"/>
    </source>
</evidence>
<evidence type="ECO:0000259" key="1">
    <source>
        <dbReference type="Pfam" id="PF22607"/>
    </source>
</evidence>
<protein>
    <submittedName>
        <fullName evidence="2">2-polyprenyl-6-methoxyphenol hydroxylase-like FAD-dependent oxidoreductase</fullName>
    </submittedName>
</protein>
<dbReference type="PANTHER" id="PTHR47469">
    <property type="entry name" value="MONOOXYGENASE-LIKE"/>
    <property type="match status" value="1"/>
</dbReference>
<keyword evidence="3" id="KW-1185">Reference proteome</keyword>
<dbReference type="RefSeq" id="WP_170163895.1">
    <property type="nucleotide sequence ID" value="NZ_REFR01000014.1"/>
</dbReference>
<dbReference type="PRINTS" id="PR00420">
    <property type="entry name" value="RNGMNOXGNASE"/>
</dbReference>
<dbReference type="PANTHER" id="PTHR47469:SF2">
    <property type="entry name" value="OS06G0597600 PROTEIN"/>
    <property type="match status" value="1"/>
</dbReference>
<proteinExistence type="predicted"/>
<dbReference type="SUPFAM" id="SSF54373">
    <property type="entry name" value="FAD-linked reductases, C-terminal domain"/>
    <property type="match status" value="1"/>
</dbReference>
<dbReference type="Pfam" id="PF22607">
    <property type="entry name" value="FAD_binding-like"/>
    <property type="match status" value="1"/>
</dbReference>
<name>A0A3M0C215_9PROT</name>
<dbReference type="EMBL" id="REFR01000014">
    <property type="protein sequence ID" value="RMB02925.1"/>
    <property type="molecule type" value="Genomic_DNA"/>
</dbReference>
<dbReference type="Proteomes" id="UP000271227">
    <property type="component" value="Unassembled WGS sequence"/>
</dbReference>
<dbReference type="InterPro" id="IPR054707">
    <property type="entry name" value="DhpH_subs-bd"/>
</dbReference>
<comment type="caution">
    <text evidence="2">The sequence shown here is derived from an EMBL/GenBank/DDBJ whole genome shotgun (WGS) entry which is preliminary data.</text>
</comment>
<dbReference type="NCBIfam" id="NF005566">
    <property type="entry name" value="PRK07236.1"/>
    <property type="match status" value="1"/>
</dbReference>
<feature type="domain" description="2,6-dihydroxypyridine 3-monooxygenase substrate binding" evidence="1">
    <location>
        <begin position="167"/>
        <end position="295"/>
    </location>
</feature>
<dbReference type="SUPFAM" id="SSF51905">
    <property type="entry name" value="FAD/NAD(P)-binding domain"/>
    <property type="match status" value="1"/>
</dbReference>
<evidence type="ECO:0000313" key="3">
    <source>
        <dbReference type="Proteomes" id="UP000271227"/>
    </source>
</evidence>
<sequence>MPRPVPEHLAVAVAGGSIGGLCAGNALLRAGFDVHVFERSAHRLPSRGAGIVVQPELLDLIAAVDAEPLATTGCSIRRTVVAATGQVETTRMPQRFTSWEAIHASLRSGFPDDRHHSGCELTLEAQSADGVSIGVGGERIDADLLIAADGIRSRFRERLAPDTMTRYAGYVAWRGVVDEAALEPELVDHFDDTFSFCQTTGGGHALCYFIPGSGLATGRGGRRLNWVWYIHVDAGPVLDTLMTDRSGRRRDASVPQGEISDEARDFLFARTGTLSEPFARLVQATPDPFIQSIIDVVPPAMAFGRVGLIGDAAFVVRPHTAAAAAKAAADSMALAQALRGADDDFSRGLAVWERRQMAVGRQLVDYGVMLGERSQRR</sequence>